<accession>A0A9J7ITA8</accession>
<organism evidence="1 2">
    <name type="scientific">Spodoptera litura</name>
    <name type="common">Asian cotton leafworm</name>
    <dbReference type="NCBI Taxonomy" id="69820"/>
    <lineage>
        <taxon>Eukaryota</taxon>
        <taxon>Metazoa</taxon>
        <taxon>Ecdysozoa</taxon>
        <taxon>Arthropoda</taxon>
        <taxon>Hexapoda</taxon>
        <taxon>Insecta</taxon>
        <taxon>Pterygota</taxon>
        <taxon>Neoptera</taxon>
        <taxon>Endopterygota</taxon>
        <taxon>Lepidoptera</taxon>
        <taxon>Glossata</taxon>
        <taxon>Ditrysia</taxon>
        <taxon>Noctuoidea</taxon>
        <taxon>Noctuidae</taxon>
        <taxon>Amphipyrinae</taxon>
        <taxon>Spodoptera</taxon>
    </lineage>
</organism>
<dbReference type="KEGG" id="sliu:111353591"/>
<proteinExistence type="predicted"/>
<dbReference type="InterPro" id="IPR006616">
    <property type="entry name" value="DM9_repeat"/>
</dbReference>
<evidence type="ECO:0000313" key="2">
    <source>
        <dbReference type="RefSeq" id="XP_022822485.1"/>
    </source>
</evidence>
<dbReference type="OrthoDB" id="1925699at2759"/>
<gene>
    <name evidence="2" type="primary">LOC111353591</name>
</gene>
<keyword evidence="1" id="KW-1185">Reference proteome</keyword>
<evidence type="ECO:0000313" key="1">
    <source>
        <dbReference type="Proteomes" id="UP000301870"/>
    </source>
</evidence>
<sequence>MNLVIMSATRFLHIHMSINYTNLLIIRKRILIFAVSPVILEPVPLKMFPGDGTLHWLPMTNGQLPPDAMIGGFENEFTYIARAYHNGSICPGRYIPSTGKAFVPWGGRAHKKWEFEILCGFNAIWVKTRSNIIPPNAFIGGRSEVRNEPLYIGRAMIDQNLISGKVHTLYHLCFLPYNRREVEVSSYEILVIPENEIPQALPFTY</sequence>
<dbReference type="Proteomes" id="UP000301870">
    <property type="component" value="Chromosome 16"/>
</dbReference>
<protein>
    <submittedName>
        <fullName evidence="2">Uncharacterized protein LOC111353591</fullName>
    </submittedName>
</protein>
<reference evidence="2" key="1">
    <citation type="submission" date="2025-08" db="UniProtKB">
        <authorList>
            <consortium name="RefSeq"/>
        </authorList>
    </citation>
    <scope>IDENTIFICATION</scope>
    <source>
        <strain evidence="2">Ishihara</strain>
        <tissue evidence="2">Whole body</tissue>
    </source>
</reference>
<dbReference type="RefSeq" id="XP_022822485.1">
    <property type="nucleotide sequence ID" value="XM_022966717.1"/>
</dbReference>
<dbReference type="SMART" id="SM00696">
    <property type="entry name" value="DM9"/>
    <property type="match status" value="2"/>
</dbReference>
<dbReference type="Pfam" id="PF11901">
    <property type="entry name" value="DM9"/>
    <property type="match status" value="1"/>
</dbReference>
<dbReference type="GeneID" id="111353591"/>
<name>A0A9J7ITA8_SPOLT</name>
<dbReference type="AlphaFoldDB" id="A0A9J7ITA8"/>
<dbReference type="PANTHER" id="PTHR31649">
    <property type="entry name" value="AGAP009604-PA"/>
    <property type="match status" value="1"/>
</dbReference>
<dbReference type="PANTHER" id="PTHR31649:SF1">
    <property type="entry name" value="FARNESOIC ACID O-METHYL TRANSFERASE DOMAIN-CONTAINING PROTEIN"/>
    <property type="match status" value="1"/>
</dbReference>